<dbReference type="GO" id="GO:0042128">
    <property type="term" value="P:nitrate assimilation"/>
    <property type="evidence" value="ECO:0007669"/>
    <property type="project" value="UniProtKB-KW"/>
</dbReference>
<dbReference type="AlphaFoldDB" id="A0A7W9JF52"/>
<dbReference type="RefSeq" id="WP_184803675.1">
    <property type="nucleotide sequence ID" value="NZ_JACHMY010000001.1"/>
</dbReference>
<dbReference type="InterPro" id="IPR017941">
    <property type="entry name" value="Rieske_2Fe-2S"/>
</dbReference>
<feature type="domain" description="Rieske" evidence="7">
    <location>
        <begin position="10"/>
        <end position="110"/>
    </location>
</feature>
<organism evidence="8 9">
    <name type="scientific">Kribbella italica</name>
    <dbReference type="NCBI Taxonomy" id="1540520"/>
    <lineage>
        <taxon>Bacteria</taxon>
        <taxon>Bacillati</taxon>
        <taxon>Actinomycetota</taxon>
        <taxon>Actinomycetes</taxon>
        <taxon>Propionibacteriales</taxon>
        <taxon>Kribbellaceae</taxon>
        <taxon>Kribbella</taxon>
    </lineage>
</organism>
<dbReference type="PANTHER" id="PTHR40562:SF1">
    <property type="entry name" value="NITRITE REDUCTASE (NADH) SMALL SUBUNIT"/>
    <property type="match status" value="1"/>
</dbReference>
<keyword evidence="3 8" id="KW-0560">Oxidoreductase</keyword>
<keyword evidence="2" id="KW-0479">Metal-binding</keyword>
<dbReference type="Gene3D" id="2.102.10.10">
    <property type="entry name" value="Rieske [2Fe-2S] iron-sulphur domain"/>
    <property type="match status" value="1"/>
</dbReference>
<sequence length="139" mass="13973">MTVPTTTAAVAVCAYEDLLPERGVAALVGDRQVALFRTYAGDVYALANTDPFSGANVLSRGIVGSRGEVPTVASPMFKQVFDLRTGVCLDDPAVAVAAYAVEVVDGQVLVGLGAAGVGVPGEPQPALLGDAVRGGLGEG</sequence>
<evidence type="ECO:0000256" key="1">
    <source>
        <dbReference type="ARBA" id="ARBA00022714"/>
    </source>
</evidence>
<dbReference type="Pfam" id="PF13806">
    <property type="entry name" value="Rieske_2"/>
    <property type="match status" value="1"/>
</dbReference>
<reference evidence="8 9" key="1">
    <citation type="submission" date="2020-08" db="EMBL/GenBank/DDBJ databases">
        <title>Sequencing the genomes of 1000 actinobacteria strains.</title>
        <authorList>
            <person name="Klenk H.-P."/>
        </authorList>
    </citation>
    <scope>NUCLEOTIDE SEQUENCE [LARGE SCALE GENOMIC DNA]</scope>
    <source>
        <strain evidence="8 9">DSM 28967</strain>
    </source>
</reference>
<keyword evidence="4" id="KW-0408">Iron</keyword>
<dbReference type="SUPFAM" id="SSF50022">
    <property type="entry name" value="ISP domain"/>
    <property type="match status" value="1"/>
</dbReference>
<dbReference type="InterPro" id="IPR012748">
    <property type="entry name" value="Rieske-like_NirD"/>
</dbReference>
<dbReference type="GO" id="GO:0004497">
    <property type="term" value="F:monooxygenase activity"/>
    <property type="evidence" value="ECO:0007669"/>
    <property type="project" value="UniProtKB-ARBA"/>
</dbReference>
<dbReference type="GO" id="GO:0046872">
    <property type="term" value="F:metal ion binding"/>
    <property type="evidence" value="ECO:0007669"/>
    <property type="project" value="UniProtKB-KW"/>
</dbReference>
<dbReference type="GO" id="GO:0051537">
    <property type="term" value="F:2 iron, 2 sulfur cluster binding"/>
    <property type="evidence" value="ECO:0007669"/>
    <property type="project" value="UniProtKB-KW"/>
</dbReference>
<dbReference type="GO" id="GO:0106316">
    <property type="term" value="F:nitrite reductase (NADH) activity"/>
    <property type="evidence" value="ECO:0007669"/>
    <property type="project" value="UniProtKB-EC"/>
</dbReference>
<evidence type="ECO:0000256" key="4">
    <source>
        <dbReference type="ARBA" id="ARBA00023004"/>
    </source>
</evidence>
<accession>A0A7W9JF52</accession>
<dbReference type="InterPro" id="IPR036922">
    <property type="entry name" value="Rieske_2Fe-2S_sf"/>
</dbReference>
<comment type="caution">
    <text evidence="8">The sequence shown here is derived from an EMBL/GenBank/DDBJ whole genome shotgun (WGS) entry which is preliminary data.</text>
</comment>
<dbReference type="CDD" id="cd03529">
    <property type="entry name" value="Rieske_NirD"/>
    <property type="match status" value="1"/>
</dbReference>
<evidence type="ECO:0000313" key="8">
    <source>
        <dbReference type="EMBL" id="MBB5840953.1"/>
    </source>
</evidence>
<keyword evidence="9" id="KW-1185">Reference proteome</keyword>
<dbReference type="EMBL" id="JACHMY010000001">
    <property type="protein sequence ID" value="MBB5840953.1"/>
    <property type="molecule type" value="Genomic_DNA"/>
</dbReference>
<keyword evidence="1" id="KW-0001">2Fe-2S</keyword>
<dbReference type="PROSITE" id="PS51300">
    <property type="entry name" value="NIRD"/>
    <property type="match status" value="1"/>
</dbReference>
<evidence type="ECO:0000256" key="3">
    <source>
        <dbReference type="ARBA" id="ARBA00023002"/>
    </source>
</evidence>
<keyword evidence="6" id="KW-0534">Nitrate assimilation</keyword>
<gene>
    <name evidence="8" type="ORF">HDA39_007687</name>
</gene>
<protein>
    <submittedName>
        <fullName evidence="8">Nitrite reductase (NADH) small subunit</fullName>
        <ecNumber evidence="8">1.7.1.15</ecNumber>
    </submittedName>
</protein>
<dbReference type="InterPro" id="IPR017881">
    <property type="entry name" value="NirD"/>
</dbReference>
<dbReference type="EC" id="1.7.1.15" evidence="8"/>
<dbReference type="GO" id="GO:0016705">
    <property type="term" value="F:oxidoreductase activity, acting on paired donors, with incorporation or reduction of molecular oxygen"/>
    <property type="evidence" value="ECO:0007669"/>
    <property type="project" value="UniProtKB-ARBA"/>
</dbReference>
<dbReference type="Proteomes" id="UP000549971">
    <property type="component" value="Unassembled WGS sequence"/>
</dbReference>
<keyword evidence="5" id="KW-0411">Iron-sulfur</keyword>
<dbReference type="PROSITE" id="PS51296">
    <property type="entry name" value="RIESKE"/>
    <property type="match status" value="1"/>
</dbReference>
<evidence type="ECO:0000259" key="7">
    <source>
        <dbReference type="PROSITE" id="PS51296"/>
    </source>
</evidence>
<dbReference type="NCBIfam" id="TIGR02378">
    <property type="entry name" value="nirD_assim_sml"/>
    <property type="match status" value="1"/>
</dbReference>
<evidence type="ECO:0000256" key="6">
    <source>
        <dbReference type="ARBA" id="ARBA00023063"/>
    </source>
</evidence>
<name>A0A7W9JF52_9ACTN</name>
<dbReference type="PANTHER" id="PTHR40562">
    <property type="match status" value="1"/>
</dbReference>
<evidence type="ECO:0000313" key="9">
    <source>
        <dbReference type="Proteomes" id="UP000549971"/>
    </source>
</evidence>
<evidence type="ECO:0000256" key="2">
    <source>
        <dbReference type="ARBA" id="ARBA00022723"/>
    </source>
</evidence>
<evidence type="ECO:0000256" key="5">
    <source>
        <dbReference type="ARBA" id="ARBA00023014"/>
    </source>
</evidence>
<proteinExistence type="predicted"/>